<dbReference type="RefSeq" id="WP_390320421.1">
    <property type="nucleotide sequence ID" value="NZ_JBHSPB010000022.1"/>
</dbReference>
<evidence type="ECO:0000259" key="1">
    <source>
        <dbReference type="Pfam" id="PF19493"/>
    </source>
</evidence>
<sequence>MSEIIRAETPDGRTFWVRVEGSAGPRDISAGDIKKRLEDLSETLETVVGHVRSGLRRSSPDEVTLEFGIELAVKSGALVSVVTGASGKGTLKVAATWKKDGESSISLGEDADSPEKPVSGL</sequence>
<dbReference type="Pfam" id="PF19493">
    <property type="entry name" value="Trypco1"/>
    <property type="match status" value="1"/>
</dbReference>
<dbReference type="Proteomes" id="UP001596083">
    <property type="component" value="Unassembled WGS sequence"/>
</dbReference>
<gene>
    <name evidence="2" type="ORF">ACFP1Z_27890</name>
</gene>
<dbReference type="InterPro" id="IPR045794">
    <property type="entry name" value="Trypco1"/>
</dbReference>
<dbReference type="EMBL" id="JBHSPB010000022">
    <property type="protein sequence ID" value="MFC5723994.1"/>
    <property type="molecule type" value="Genomic_DNA"/>
</dbReference>
<name>A0ABW0Z905_9ACTN</name>
<feature type="domain" description="Trypsin-co-occurring" evidence="1">
    <location>
        <begin position="9"/>
        <end position="99"/>
    </location>
</feature>
<protein>
    <submittedName>
        <fullName evidence="2">CU044_2847 family protein</fullName>
    </submittedName>
</protein>
<proteinExistence type="predicted"/>
<reference evidence="3" key="1">
    <citation type="journal article" date="2019" name="Int. J. Syst. Evol. Microbiol.">
        <title>The Global Catalogue of Microorganisms (GCM) 10K type strain sequencing project: providing services to taxonomists for standard genome sequencing and annotation.</title>
        <authorList>
            <consortium name="The Broad Institute Genomics Platform"/>
            <consortium name="The Broad Institute Genome Sequencing Center for Infectious Disease"/>
            <person name="Wu L."/>
            <person name="Ma J."/>
        </authorList>
    </citation>
    <scope>NUCLEOTIDE SEQUENCE [LARGE SCALE GENOMIC DNA]</scope>
    <source>
        <strain evidence="3">CGMCC 4.7304</strain>
    </source>
</reference>
<evidence type="ECO:0000313" key="3">
    <source>
        <dbReference type="Proteomes" id="UP001596083"/>
    </source>
</evidence>
<comment type="caution">
    <text evidence="2">The sequence shown here is derived from an EMBL/GenBank/DDBJ whole genome shotgun (WGS) entry which is preliminary data.</text>
</comment>
<dbReference type="NCBIfam" id="NF041216">
    <property type="entry name" value="CU044_2847_fam"/>
    <property type="match status" value="1"/>
</dbReference>
<evidence type="ECO:0000313" key="2">
    <source>
        <dbReference type="EMBL" id="MFC5723994.1"/>
    </source>
</evidence>
<keyword evidence="3" id="KW-1185">Reference proteome</keyword>
<accession>A0ABW0Z905</accession>
<organism evidence="2 3">
    <name type="scientific">Streptomyces gamaensis</name>
    <dbReference type="NCBI Taxonomy" id="1763542"/>
    <lineage>
        <taxon>Bacteria</taxon>
        <taxon>Bacillati</taxon>
        <taxon>Actinomycetota</taxon>
        <taxon>Actinomycetes</taxon>
        <taxon>Kitasatosporales</taxon>
        <taxon>Streptomycetaceae</taxon>
        <taxon>Streptomyces</taxon>
    </lineage>
</organism>